<gene>
    <name evidence="1" type="ORF">AFUS01_LOCUS24054</name>
</gene>
<evidence type="ECO:0000313" key="1">
    <source>
        <dbReference type="EMBL" id="CAG7785429.1"/>
    </source>
</evidence>
<dbReference type="Proteomes" id="UP000708208">
    <property type="component" value="Unassembled WGS sequence"/>
</dbReference>
<evidence type="ECO:0000313" key="2">
    <source>
        <dbReference type="Proteomes" id="UP000708208"/>
    </source>
</evidence>
<name>A0A8J2PGP1_9HEXA</name>
<reference evidence="1" key="1">
    <citation type="submission" date="2021-06" db="EMBL/GenBank/DDBJ databases">
        <authorList>
            <person name="Hodson N. C."/>
            <person name="Mongue J. A."/>
            <person name="Jaron S. K."/>
        </authorList>
    </citation>
    <scope>NUCLEOTIDE SEQUENCE</scope>
</reference>
<proteinExistence type="predicted"/>
<feature type="non-terminal residue" evidence="1">
    <location>
        <position position="1"/>
    </location>
</feature>
<organism evidence="1 2">
    <name type="scientific">Allacma fusca</name>
    <dbReference type="NCBI Taxonomy" id="39272"/>
    <lineage>
        <taxon>Eukaryota</taxon>
        <taxon>Metazoa</taxon>
        <taxon>Ecdysozoa</taxon>
        <taxon>Arthropoda</taxon>
        <taxon>Hexapoda</taxon>
        <taxon>Collembola</taxon>
        <taxon>Symphypleona</taxon>
        <taxon>Sminthuridae</taxon>
        <taxon>Allacma</taxon>
    </lineage>
</organism>
<keyword evidence="2" id="KW-1185">Reference proteome</keyword>
<dbReference type="EMBL" id="CAJVCH010296472">
    <property type="protein sequence ID" value="CAG7785429.1"/>
    <property type="molecule type" value="Genomic_DNA"/>
</dbReference>
<sequence>MYILNFIEITGFSGNHESVKTILNKKLFFNPPPLGTSFTIASQKLATAFKVV</sequence>
<protein>
    <submittedName>
        <fullName evidence="1">Uncharacterized protein</fullName>
    </submittedName>
</protein>
<dbReference type="AlphaFoldDB" id="A0A8J2PGP1"/>
<accession>A0A8J2PGP1</accession>
<comment type="caution">
    <text evidence="1">The sequence shown here is derived from an EMBL/GenBank/DDBJ whole genome shotgun (WGS) entry which is preliminary data.</text>
</comment>